<reference evidence="9" key="1">
    <citation type="submission" date="2019-03" db="UniProtKB">
        <authorList>
            <consortium name="Ensembl"/>
        </authorList>
    </citation>
    <scope>IDENTIFICATION</scope>
</reference>
<evidence type="ECO:0000256" key="3">
    <source>
        <dbReference type="ARBA" id="ARBA00015041"/>
    </source>
</evidence>
<sequence>MEEGGNPGSLTKMVYLLVLSGAWGMQMWVTFVSGFLLFRNLPRHTFGLVQSKLFPFYFHISMGCAFINLCILAPQHAWAQLTFWEASQDAGGPSLGPLRPPGRDSPCPPSTILPALTAAAAGWSPAPQLPCGPCTGWRRSGVWVGRCLEATRAPTPTASCGGRTPSTVPSARPFSATMACPPFAIWAAS</sequence>
<organism evidence="9">
    <name type="scientific">Ursus maritimus</name>
    <name type="common">Polar bear</name>
    <name type="synonym">Thalarctos maritimus</name>
    <dbReference type="NCBI Taxonomy" id="29073"/>
    <lineage>
        <taxon>Eukaryota</taxon>
        <taxon>Metazoa</taxon>
        <taxon>Chordata</taxon>
        <taxon>Craniata</taxon>
        <taxon>Vertebrata</taxon>
        <taxon>Euteleostomi</taxon>
        <taxon>Mammalia</taxon>
        <taxon>Eutheria</taxon>
        <taxon>Laurasiatheria</taxon>
        <taxon>Carnivora</taxon>
        <taxon>Caniformia</taxon>
        <taxon>Ursidae</taxon>
        <taxon>Ursus</taxon>
    </lineage>
</organism>
<feature type="domain" description="TMEM205-like" evidence="8">
    <location>
        <begin position="17"/>
        <end position="84"/>
    </location>
</feature>
<evidence type="ECO:0000256" key="1">
    <source>
        <dbReference type="ARBA" id="ARBA00004141"/>
    </source>
</evidence>
<dbReference type="PANTHER" id="PTHR46916:SF2">
    <property type="entry name" value="TRANSMEMBRANE PROTEIN 205"/>
    <property type="match status" value="1"/>
</dbReference>
<proteinExistence type="inferred from homology"/>
<evidence type="ECO:0000256" key="7">
    <source>
        <dbReference type="SAM" id="Phobius"/>
    </source>
</evidence>
<feature type="transmembrane region" description="Helical" evidence="7">
    <location>
        <begin position="56"/>
        <end position="74"/>
    </location>
</feature>
<dbReference type="PANTHER" id="PTHR46916">
    <property type="entry name" value="TRANSMEMBRANE PROTEIN 205"/>
    <property type="match status" value="1"/>
</dbReference>
<dbReference type="Pfam" id="PF13664">
    <property type="entry name" value="DUF4149"/>
    <property type="match status" value="1"/>
</dbReference>
<dbReference type="GO" id="GO:0016020">
    <property type="term" value="C:membrane"/>
    <property type="evidence" value="ECO:0007669"/>
    <property type="project" value="UniProtKB-SubCell"/>
</dbReference>
<comment type="subcellular location">
    <subcellularLocation>
        <location evidence="1">Membrane</location>
        <topology evidence="1">Multi-pass membrane protein</topology>
    </subcellularLocation>
</comment>
<evidence type="ECO:0000256" key="5">
    <source>
        <dbReference type="ARBA" id="ARBA00022989"/>
    </source>
</evidence>
<comment type="similarity">
    <text evidence="2">Belongs to the TMEM205 family.</text>
</comment>
<keyword evidence="6 7" id="KW-0472">Membrane</keyword>
<dbReference type="InterPro" id="IPR042623">
    <property type="entry name" value="TMEM205"/>
</dbReference>
<evidence type="ECO:0000256" key="4">
    <source>
        <dbReference type="ARBA" id="ARBA00022692"/>
    </source>
</evidence>
<evidence type="ECO:0000256" key="2">
    <source>
        <dbReference type="ARBA" id="ARBA00011001"/>
    </source>
</evidence>
<keyword evidence="4 7" id="KW-0812">Transmembrane</keyword>
<dbReference type="AlphaFoldDB" id="A0A452V0H4"/>
<keyword evidence="5 7" id="KW-1133">Transmembrane helix</keyword>
<accession>A0A452V0H4</accession>
<dbReference type="GeneTree" id="ENSGT00390000016298"/>
<protein>
    <recommendedName>
        <fullName evidence="3">Transmembrane protein 205</fullName>
    </recommendedName>
</protein>
<evidence type="ECO:0000313" key="9">
    <source>
        <dbReference type="Ensembl" id="ENSUMAP00000026935"/>
    </source>
</evidence>
<dbReference type="InterPro" id="IPR025423">
    <property type="entry name" value="TMEM205-like"/>
</dbReference>
<name>A0A452V0H4_URSMA</name>
<dbReference type="Ensembl" id="ENSUMAT00000031867.1">
    <property type="protein sequence ID" value="ENSUMAP00000026935.1"/>
    <property type="gene ID" value="ENSUMAG00000019598.1"/>
</dbReference>
<gene>
    <name evidence="9" type="primary">TMEM205</name>
</gene>
<feature type="transmembrane region" description="Helical" evidence="7">
    <location>
        <begin position="14"/>
        <end position="36"/>
    </location>
</feature>
<evidence type="ECO:0000259" key="8">
    <source>
        <dbReference type="Pfam" id="PF13664"/>
    </source>
</evidence>
<evidence type="ECO:0000256" key="6">
    <source>
        <dbReference type="ARBA" id="ARBA00023136"/>
    </source>
</evidence>